<dbReference type="GeneID" id="8236405"/>
<evidence type="ECO:0000259" key="8">
    <source>
        <dbReference type="PROSITE" id="PS50002"/>
    </source>
</evidence>
<dbReference type="eggNOG" id="KOG0689">
    <property type="taxonomic scope" value="Eukaryota"/>
</dbReference>
<dbReference type="EMBL" id="AAZO01001734">
    <property type="status" value="NOT_ANNOTATED_CDS"/>
    <property type="molecule type" value="Genomic_DNA"/>
</dbReference>
<dbReference type="PANTHER" id="PTHR22826">
    <property type="entry name" value="RHO GUANINE EXCHANGE FACTOR-RELATED"/>
    <property type="match status" value="1"/>
</dbReference>
<dbReference type="EMBL" id="AAZO01001735">
    <property type="status" value="NOT_ANNOTATED_CDS"/>
    <property type="molecule type" value="Genomic_DNA"/>
</dbReference>
<evidence type="ECO:0000256" key="5">
    <source>
        <dbReference type="ARBA" id="ARBA00022658"/>
    </source>
</evidence>
<dbReference type="CDD" id="cd11852">
    <property type="entry name" value="SH3_Kalirin_1"/>
    <property type="match status" value="1"/>
</dbReference>
<feature type="domain" description="DH" evidence="10">
    <location>
        <begin position="1916"/>
        <end position="2099"/>
    </location>
</feature>
<evidence type="ECO:0000313" key="12">
    <source>
        <dbReference type="EnsemblMetazoa" id="PHUM149600-PA"/>
    </source>
</evidence>
<dbReference type="CTD" id="8236405"/>
<dbReference type="GO" id="GO:0035556">
    <property type="term" value="P:intracellular signal transduction"/>
    <property type="evidence" value="ECO:0007669"/>
    <property type="project" value="InterPro"/>
</dbReference>
<keyword evidence="2 6" id="KW-0728">SH3 domain</keyword>
<dbReference type="InParanoid" id="E0VF59"/>
<feature type="compositionally biased region" description="Low complexity" evidence="7">
    <location>
        <begin position="1870"/>
        <end position="1882"/>
    </location>
</feature>
<dbReference type="SMART" id="SM00150">
    <property type="entry name" value="SPEC"/>
    <property type="match status" value="7"/>
</dbReference>
<dbReference type="InterPro" id="IPR036028">
    <property type="entry name" value="SH3-like_dom_sf"/>
</dbReference>
<dbReference type="CDD" id="cd13240">
    <property type="entry name" value="PH1_Kalirin_Trio_like"/>
    <property type="match status" value="1"/>
</dbReference>
<evidence type="ECO:0000256" key="3">
    <source>
        <dbReference type="ARBA" id="ARBA00022490"/>
    </source>
</evidence>
<dbReference type="Pfam" id="PF00435">
    <property type="entry name" value="Spectrin"/>
    <property type="match status" value="3"/>
</dbReference>
<dbReference type="OMA" id="CMTTIAQ"/>
<dbReference type="InterPro" id="IPR011993">
    <property type="entry name" value="PH-like_dom_sf"/>
</dbReference>
<dbReference type="KEGG" id="phu:Phum_PHUM149600"/>
<keyword evidence="3" id="KW-0963">Cytoplasm</keyword>
<dbReference type="Gene3D" id="2.30.30.40">
    <property type="entry name" value="SH3 Domains"/>
    <property type="match status" value="1"/>
</dbReference>
<dbReference type="InterPro" id="IPR056701">
    <property type="entry name" value="DUF7799"/>
</dbReference>
<dbReference type="Gene3D" id="1.20.58.60">
    <property type="match status" value="5"/>
</dbReference>
<feature type="region of interest" description="Disordered" evidence="7">
    <location>
        <begin position="1661"/>
        <end position="1807"/>
    </location>
</feature>
<dbReference type="InterPro" id="IPR001331">
    <property type="entry name" value="GDS_CDC24_CS"/>
</dbReference>
<dbReference type="FunFam" id="1.20.900.10:FF:000008">
    <property type="entry name" value="rho guanine nucleotide exchange factor 25"/>
    <property type="match status" value="1"/>
</dbReference>
<gene>
    <name evidence="12" type="primary">8236405</name>
    <name evidence="11" type="ORF">Phum_PHUM149600</name>
</gene>
<dbReference type="Pfam" id="PF23323">
    <property type="entry name" value="Spectrin_6"/>
    <property type="match status" value="1"/>
</dbReference>
<dbReference type="InterPro" id="IPR001849">
    <property type="entry name" value="PH_domain"/>
</dbReference>
<evidence type="ECO:0000256" key="2">
    <source>
        <dbReference type="ARBA" id="ARBA00022443"/>
    </source>
</evidence>
<dbReference type="SMART" id="SM00233">
    <property type="entry name" value="PH"/>
    <property type="match status" value="2"/>
</dbReference>
<dbReference type="PROSITE" id="PS50010">
    <property type="entry name" value="DH_2"/>
    <property type="match status" value="2"/>
</dbReference>
<keyword evidence="5" id="KW-0344">Guanine-nucleotide releasing factor</keyword>
<dbReference type="CDD" id="cd13241">
    <property type="entry name" value="PH2_Kalirin_Trio_p63RhoGEF"/>
    <property type="match status" value="1"/>
</dbReference>
<dbReference type="VEuPathDB" id="VectorBase:PHUM149600"/>
<dbReference type="InterPro" id="IPR002017">
    <property type="entry name" value="Spectrin_repeat"/>
</dbReference>
<dbReference type="FunFam" id="1.20.900.10:FF:000001">
    <property type="entry name" value="Guanine nucleotide exchange factor DBS"/>
    <property type="match status" value="1"/>
</dbReference>
<feature type="compositionally biased region" description="Polar residues" evidence="7">
    <location>
        <begin position="1883"/>
        <end position="1896"/>
    </location>
</feature>
<dbReference type="RefSeq" id="XP_002424753.1">
    <property type="nucleotide sequence ID" value="XM_002424708.1"/>
</dbReference>
<feature type="compositionally biased region" description="Low complexity" evidence="7">
    <location>
        <begin position="1897"/>
        <end position="1909"/>
    </location>
</feature>
<keyword evidence="13" id="KW-1185">Reference proteome</keyword>
<dbReference type="Pfam" id="PF22697">
    <property type="entry name" value="SOS1_NGEF_PH"/>
    <property type="match status" value="2"/>
</dbReference>
<feature type="domain" description="PH" evidence="9">
    <location>
        <begin position="2117"/>
        <end position="2228"/>
    </location>
</feature>
<dbReference type="OrthoDB" id="10256089at2759"/>
<keyword evidence="11" id="KW-0808">Transferase</keyword>
<dbReference type="FunCoup" id="E0VF59">
    <property type="interactions" value="736"/>
</dbReference>
<dbReference type="CDD" id="cd00176">
    <property type="entry name" value="SPEC"/>
    <property type="match status" value="4"/>
</dbReference>
<reference evidence="11" key="1">
    <citation type="submission" date="2007-04" db="EMBL/GenBank/DDBJ databases">
        <title>Annotation of Pediculus humanus corporis strain USDA.</title>
        <authorList>
            <person name="Kirkness E."/>
            <person name="Hannick L."/>
            <person name="Hass B."/>
            <person name="Bruggner R."/>
            <person name="Lawson D."/>
            <person name="Bidwell S."/>
            <person name="Joardar V."/>
            <person name="Caler E."/>
            <person name="Walenz B."/>
            <person name="Inman J."/>
            <person name="Schobel S."/>
            <person name="Galinsky K."/>
            <person name="Amedeo P."/>
            <person name="Strausberg R."/>
        </authorList>
    </citation>
    <scope>NUCLEOTIDE SEQUENCE</scope>
    <source>
        <strain evidence="11">USDA</strain>
    </source>
</reference>
<dbReference type="InterPro" id="IPR051336">
    <property type="entry name" value="RhoGEF_Guanine_NuclExch_SF"/>
</dbReference>
<dbReference type="PROSITE" id="PS50003">
    <property type="entry name" value="PH_DOMAIN"/>
    <property type="match status" value="2"/>
</dbReference>
<dbReference type="Pfam" id="PF00621">
    <property type="entry name" value="RhoGEF"/>
    <property type="match status" value="2"/>
</dbReference>
<dbReference type="FunFam" id="2.30.29.30:FF:000040">
    <property type="entry name" value="Kalirin RhoGEF kinase b"/>
    <property type="match status" value="1"/>
</dbReference>
<dbReference type="Pfam" id="PF25075">
    <property type="entry name" value="DUF7799"/>
    <property type="match status" value="1"/>
</dbReference>
<feature type="domain" description="SH3" evidence="8">
    <location>
        <begin position="1612"/>
        <end position="1681"/>
    </location>
</feature>
<sequence>MRGATWGTVKPILKVLQEHFSGYVHVAYIIKPDNFWQKQRTSLASHKYKFETNVIGLESLPKIIDTSQLTADLEGTYHYDHTQWIEMRLAVEDFVWQAADLLDRLDDLQEDLSRKDFADDIQGAKHSIDIHADLKKKIMKAPVEEIDMIGQRLLRRFFFFKRFSSPIHLGKIVEYLTGYDSGYSGRDSEASTVSLNPDLQSAVPQILQNLEAIHASQQHLLQLWHHKKMKLDQCFQLRLIMFEWICHKRDVFLMNYVEIGHSYQPAIELQEEHSHFAMSSMDVYVNINQILNVGSRLIESNHYASQHIRTVATKLDRVWKEFAAALEKRTSVLQLSVLFHRKAEQYVDNVQTWKQACDNNLNIPNEIIILESYIRQHQSLYESMCQAYTEVHSTSKKLLYQLDHLVQICNQPGNDGNRKHVDTIDGVVGRQNGNPAADYSEGASHVLAVIHQILNHHRTLETKWQAKKIKLHQRLALRLFQEDVKQVLDWLTNHGEAFLEKNVAIGRNLQKARVYQKSHEHFENVAQNTYTNAEKLLTAAEELAQTRECNAEEIYSVAHELENHVTSFANRVEQRRRRLDYAVRFYSHDKELSNWVDQLRQEIQNVEAPESLEAAEQLLEQCSQQKESSLDACNRTIGEGQALLQELRSIGLTSEMDTTGSVTAVESALDRINKQREELEELWATRKLKLDLCLRLRLFERDALEVSSQLELWAEKLQHTELSRNAQKAEHLLRLHNESVAHMQDTTFQVLQTGQELAQVFETSKISLMADSQYSAQTRVQVLLEFLHEREMDLEDIAEIKRVKLEQCVQLCQFQNDANQVVKWIRNGESMLTASFTIPNSLQDSEQLKKDHEKFQVAIEKTHTSAVQIKHRSEALINANHYDPNSIREIAEEVTKRWQQLVTCAEERHKLVTASSNFYKTAEQVCSVLDSLEREYKRDEDWCSSEKVVSGDKIVAIAEHINKHQEKKEAFLKACTLARRTAETFLKYTSRSLQYYNYQGEAGTRNAEQRVKGKLDILSQENKVLEYWTLRKKRLDQCQQYLLFERSAQQALEWIRDKGDLYLSTHTSVGQNKDETETLLSEHNEFKGKAKETRERVKLIIQLADNLVENGHAHANAIKQWVAAVDNKYKDFSSRMNKYRGQLENSLGIQAKAELKQDLSIDRNSDSSLDNKVKEPTSKDLKELNEEKRRSARRKEFIMAELLQTERTYVKDLETCIKVFLNEMRTSSSLPIHIHNKSDVVFGNMEEIYEFHNGIFLKELEKYETMPEDVGHCFVTWAQKFDMYVKYCKNKPDSNSVLVNHAGTFFEDLQKKHRVEHPIAAYLIKPVQRITKYQLLLKDLQSCCQEGQGEIKDGLEVMLNVPKKANDAMHLSLLENCDISLDKLGEVILQDTFQVWDPKQIIRKGRERHIFLFELYLLFSKEVKDSNGKAKYIYKNKLMTSELGVTEHIEGDECKFAVWTGRAPISDYRIVLKASCLDVKQTWVKKLREVIQETYFSTALPLSLPKSPAKGKSGSSQRSSRDMEDNGSLDENAERVSVASFSSGNTTDSDKRCQMMATGEKPQKSRRKISLPWFRQGSVNKPHHGLTRQHTIDTPGGFHARFLHRQHSQVEPVVEMTWVIGDHVAAPGSQELTVHKGQQVEVLDVNVSSPDWCLVRMSTSGSVDSPPEGLVPLSILKQPPGLRTSPCRKNSNDLETEPGTSDGTGTTSAGHAIASSPVNKRRVFSGRKWLPPPLRKLSQGKVEKNNTQDRPQLKKTPSDKRFRLPSIEMGNKQSSTTAEEELESSNRLENGEEGEEDAVELPPPMKPIQEPLLVPTEDSQGERISELSLTHLEGAAEIEQIVKERMEQHTENREKNNTLNRDGKSVGDVTATGAGTTTPTTGSSETNNSRNSVVDITTSSSSTTTNNNNPEDAMLKRDYVIRELVDTEKDYVRDLGLVVEGYMALMRNPDCDIPMPEDLKSGKDKMVFGNIEAIYEWHKSRFLVSLEECIEHPEKLGPLFKKYERKLHMYVVYCQNKPVSEYIVSEYIDTYFEELRQKLGHKLTLGDLLIKPVQRIMKYQLLLRDIAKYTQRADLKSEMEDLRIALQVMHVVPKSANDMMDVGRLQGFDGKITAQGKLLLHGLLMCSEVMAAAGAKAKELQVFLFEQNIIFSEAVGKKTQFTDPMYIYKAHIQVNKAALDETYCDDPEGVKFVIISTDRKKSPMGFVCAASSRESRNEWVTTIKNMLQTQKDFLKAIQSPIAYQKELTKET</sequence>
<dbReference type="InterPro" id="IPR058918">
    <property type="entry name" value="KALRN/TRIO-like_spectrin"/>
</dbReference>
<dbReference type="Gene3D" id="1.20.900.10">
    <property type="entry name" value="Dbl homology (DH) domain"/>
    <property type="match status" value="2"/>
</dbReference>
<dbReference type="InterPro" id="IPR018159">
    <property type="entry name" value="Spectrin/alpha-actinin"/>
</dbReference>
<dbReference type="CDD" id="cd00160">
    <property type="entry name" value="RhoGEF"/>
    <property type="match status" value="2"/>
</dbReference>
<dbReference type="InterPro" id="IPR047054">
    <property type="entry name" value="Kalirin_TRIO_PH_1"/>
</dbReference>
<name>E0VF59_PEDHC</name>
<reference evidence="12" key="3">
    <citation type="submission" date="2021-02" db="UniProtKB">
        <authorList>
            <consortium name="EnsemblMetazoa"/>
        </authorList>
    </citation>
    <scope>IDENTIFICATION</scope>
    <source>
        <strain evidence="12">USDA</strain>
    </source>
</reference>
<dbReference type="SUPFAM" id="SSF50044">
    <property type="entry name" value="SH3-domain"/>
    <property type="match status" value="1"/>
</dbReference>
<evidence type="ECO:0000259" key="10">
    <source>
        <dbReference type="PROSITE" id="PS50010"/>
    </source>
</evidence>
<dbReference type="PROSITE" id="PS00741">
    <property type="entry name" value="DH_1"/>
    <property type="match status" value="1"/>
</dbReference>
<dbReference type="GO" id="GO:0007411">
    <property type="term" value="P:axon guidance"/>
    <property type="evidence" value="ECO:0007669"/>
    <property type="project" value="TreeGrafter"/>
</dbReference>
<feature type="domain" description="PH" evidence="9">
    <location>
        <begin position="1380"/>
        <end position="1492"/>
    </location>
</feature>
<evidence type="ECO:0000256" key="7">
    <source>
        <dbReference type="SAM" id="MobiDB-lite"/>
    </source>
</evidence>
<dbReference type="SMART" id="SM00325">
    <property type="entry name" value="RhoGEF"/>
    <property type="match status" value="2"/>
</dbReference>
<dbReference type="GO" id="GO:0004674">
    <property type="term" value="F:protein serine/threonine kinase activity"/>
    <property type="evidence" value="ECO:0007669"/>
    <property type="project" value="UniProtKB-EC"/>
</dbReference>
<dbReference type="HOGENOM" id="CLU_000373_3_0_1"/>
<dbReference type="InterPro" id="IPR035899">
    <property type="entry name" value="DBL_dom_sf"/>
</dbReference>
<feature type="region of interest" description="Disordered" evidence="7">
    <location>
        <begin position="1505"/>
        <end position="1566"/>
    </location>
</feature>
<dbReference type="SUPFAM" id="SSF48065">
    <property type="entry name" value="DBL homology domain (DH-domain)"/>
    <property type="match status" value="2"/>
</dbReference>
<dbReference type="SUPFAM" id="SSF50729">
    <property type="entry name" value="PH domain-like"/>
    <property type="match status" value="2"/>
</dbReference>
<dbReference type="Proteomes" id="UP000009046">
    <property type="component" value="Unassembled WGS sequence"/>
</dbReference>
<dbReference type="FunFam" id="1.20.58.60:FF:000023">
    <property type="entry name" value="Kalirin RhoGEF kinase b"/>
    <property type="match status" value="1"/>
</dbReference>
<dbReference type="InterPro" id="IPR028570">
    <property type="entry name" value="Kalirin_TRIO_SH3_1"/>
</dbReference>
<organism>
    <name type="scientific">Pediculus humanus subsp. corporis</name>
    <name type="common">Body louse</name>
    <dbReference type="NCBI Taxonomy" id="121224"/>
    <lineage>
        <taxon>Eukaryota</taxon>
        <taxon>Metazoa</taxon>
        <taxon>Ecdysozoa</taxon>
        <taxon>Arthropoda</taxon>
        <taxon>Hexapoda</taxon>
        <taxon>Insecta</taxon>
        <taxon>Pterygota</taxon>
        <taxon>Neoptera</taxon>
        <taxon>Paraneoptera</taxon>
        <taxon>Psocodea</taxon>
        <taxon>Troctomorpha</taxon>
        <taxon>Phthiraptera</taxon>
        <taxon>Anoplura</taxon>
        <taxon>Pediculidae</taxon>
        <taxon>Pediculus</taxon>
    </lineage>
</organism>
<dbReference type="SUPFAM" id="SSF46966">
    <property type="entry name" value="Spectrin repeat"/>
    <property type="match status" value="7"/>
</dbReference>
<accession>E0VF59</accession>
<dbReference type="GO" id="GO:0004725">
    <property type="term" value="F:protein tyrosine phosphatase activity"/>
    <property type="evidence" value="ECO:0007669"/>
    <property type="project" value="UniProtKB-EC"/>
</dbReference>
<keyword evidence="11" id="KW-0378">Hydrolase</keyword>
<dbReference type="GO" id="GO:0005737">
    <property type="term" value="C:cytoplasm"/>
    <property type="evidence" value="ECO:0007669"/>
    <property type="project" value="UniProtKB-SubCell"/>
</dbReference>
<protein>
    <submittedName>
        <fullName evidence="11 12">Huntingtin-associated protein-interacting protein, putative</fullName>
        <ecNumber evidence="11">2.7.11.1</ecNumber>
        <ecNumber evidence="11">3.1.3.48</ecNumber>
    </submittedName>
</protein>
<dbReference type="GO" id="GO:0019898">
    <property type="term" value="C:extrinsic component of membrane"/>
    <property type="evidence" value="ECO:0007669"/>
    <property type="project" value="TreeGrafter"/>
</dbReference>
<dbReference type="InterPro" id="IPR001452">
    <property type="entry name" value="SH3_domain"/>
</dbReference>
<feature type="domain" description="DH" evidence="10">
    <location>
        <begin position="1194"/>
        <end position="1368"/>
    </location>
</feature>
<dbReference type="GO" id="GO:0005085">
    <property type="term" value="F:guanyl-nucleotide exchange factor activity"/>
    <property type="evidence" value="ECO:0007669"/>
    <property type="project" value="UniProtKB-KW"/>
</dbReference>
<evidence type="ECO:0000256" key="4">
    <source>
        <dbReference type="ARBA" id="ARBA00022553"/>
    </source>
</evidence>
<feature type="region of interest" description="Disordered" evidence="7">
    <location>
        <begin position="1847"/>
        <end position="1911"/>
    </location>
</feature>
<reference evidence="11" key="2">
    <citation type="submission" date="2007-04" db="EMBL/GenBank/DDBJ databases">
        <title>The genome of the human body louse.</title>
        <authorList>
            <consortium name="The Human Body Louse Genome Consortium"/>
            <person name="Kirkness E."/>
            <person name="Walenz B."/>
            <person name="Hass B."/>
            <person name="Bruggner R."/>
            <person name="Strausberg R."/>
        </authorList>
    </citation>
    <scope>NUCLEOTIDE SEQUENCE</scope>
    <source>
        <strain evidence="11">USDA</strain>
    </source>
</reference>
<keyword evidence="4" id="KW-0597">Phosphoprotein</keyword>
<dbReference type="PANTHER" id="PTHR22826:SF106">
    <property type="entry name" value="TRIO, ISOFORM A"/>
    <property type="match status" value="1"/>
</dbReference>
<dbReference type="InterPro" id="IPR000219">
    <property type="entry name" value="DH_dom"/>
</dbReference>
<dbReference type="EnsemblMetazoa" id="PHUM149600-RA">
    <property type="protein sequence ID" value="PHUM149600-PA"/>
    <property type="gene ID" value="PHUM149600"/>
</dbReference>
<dbReference type="EC" id="2.7.11.1" evidence="11"/>
<dbReference type="STRING" id="121224.E0VF59"/>
<feature type="compositionally biased region" description="Low complexity" evidence="7">
    <location>
        <begin position="1505"/>
        <end position="1518"/>
    </location>
</feature>
<feature type="compositionally biased region" description="Low complexity" evidence="7">
    <location>
        <begin position="1699"/>
        <end position="1710"/>
    </location>
</feature>
<dbReference type="InterPro" id="IPR055251">
    <property type="entry name" value="SOS1_NGEF_PH"/>
</dbReference>
<dbReference type="Gene3D" id="2.30.29.30">
    <property type="entry name" value="Pleckstrin-homology domain (PH domain)/Phosphotyrosine-binding domain (PTB)"/>
    <property type="match status" value="2"/>
</dbReference>
<dbReference type="EMBL" id="DS235101">
    <property type="protein sequence ID" value="EEB12015.1"/>
    <property type="molecule type" value="Genomic_DNA"/>
</dbReference>
<dbReference type="eggNOG" id="KOG4240">
    <property type="taxonomic scope" value="Eukaryota"/>
</dbReference>
<evidence type="ECO:0000256" key="1">
    <source>
        <dbReference type="ARBA" id="ARBA00004496"/>
    </source>
</evidence>
<evidence type="ECO:0000313" key="13">
    <source>
        <dbReference type="Proteomes" id="UP000009046"/>
    </source>
</evidence>
<evidence type="ECO:0000259" key="9">
    <source>
        <dbReference type="PROSITE" id="PS50003"/>
    </source>
</evidence>
<comment type="subcellular location">
    <subcellularLocation>
        <location evidence="1">Cytoplasm</location>
    </subcellularLocation>
</comment>
<dbReference type="EC" id="3.1.3.48" evidence="11"/>
<evidence type="ECO:0000256" key="6">
    <source>
        <dbReference type="PROSITE-ProRule" id="PRU00192"/>
    </source>
</evidence>
<evidence type="ECO:0000313" key="11">
    <source>
        <dbReference type="EMBL" id="EEB12015.1"/>
    </source>
</evidence>
<dbReference type="PROSITE" id="PS50002">
    <property type="entry name" value="SH3"/>
    <property type="match status" value="1"/>
</dbReference>
<proteinExistence type="predicted"/>
<feature type="compositionally biased region" description="Basic and acidic residues" evidence="7">
    <location>
        <begin position="1847"/>
        <end position="1865"/>
    </location>
</feature>